<feature type="coiled-coil region" evidence="1">
    <location>
        <begin position="29"/>
        <end position="84"/>
    </location>
</feature>
<comment type="caution">
    <text evidence="3">The sequence shown here is derived from an EMBL/GenBank/DDBJ whole genome shotgun (WGS) entry which is preliminary data.</text>
</comment>
<sequence>MRIVVVFLLFIMICSAMAPAAEVSEEIKLKNIQEKLQIGKQKLLEVKKEEQAVLGRLVVINKELKQTNNSLNQANKKITTNQAQIGVLNA</sequence>
<accession>A0A1F4RNY1</accession>
<evidence type="ECO:0008006" key="5">
    <source>
        <dbReference type="Google" id="ProtNLM"/>
    </source>
</evidence>
<organism evidence="3 4">
    <name type="scientific">candidate division WOR-1 bacterium RIFCSPLOWO2_12_FULL_45_9</name>
    <dbReference type="NCBI Taxonomy" id="1802568"/>
    <lineage>
        <taxon>Bacteria</taxon>
        <taxon>Bacillati</taxon>
        <taxon>Saganbacteria</taxon>
    </lineage>
</organism>
<proteinExistence type="predicted"/>
<name>A0A1F4RNY1_UNCSA</name>
<keyword evidence="1" id="KW-0175">Coiled coil</keyword>
<dbReference type="EMBL" id="METQ01000036">
    <property type="protein sequence ID" value="OGC09173.1"/>
    <property type="molecule type" value="Genomic_DNA"/>
</dbReference>
<dbReference type="AlphaFoldDB" id="A0A1F4RNY1"/>
<gene>
    <name evidence="3" type="ORF">A3F86_05465</name>
</gene>
<feature type="signal peptide" evidence="2">
    <location>
        <begin position="1"/>
        <end position="20"/>
    </location>
</feature>
<keyword evidence="2" id="KW-0732">Signal</keyword>
<reference evidence="3 4" key="1">
    <citation type="journal article" date="2016" name="Nat. Commun.">
        <title>Thousands of microbial genomes shed light on interconnected biogeochemical processes in an aquifer system.</title>
        <authorList>
            <person name="Anantharaman K."/>
            <person name="Brown C.T."/>
            <person name="Hug L.A."/>
            <person name="Sharon I."/>
            <person name="Castelle C.J."/>
            <person name="Probst A.J."/>
            <person name="Thomas B.C."/>
            <person name="Singh A."/>
            <person name="Wilkins M.J."/>
            <person name="Karaoz U."/>
            <person name="Brodie E.L."/>
            <person name="Williams K.H."/>
            <person name="Hubbard S.S."/>
            <person name="Banfield J.F."/>
        </authorList>
    </citation>
    <scope>NUCLEOTIDE SEQUENCE [LARGE SCALE GENOMIC DNA]</scope>
</reference>
<feature type="chain" id="PRO_5009514315" description="Peptidase M23" evidence="2">
    <location>
        <begin position="21"/>
        <end position="90"/>
    </location>
</feature>
<evidence type="ECO:0000313" key="3">
    <source>
        <dbReference type="EMBL" id="OGC09173.1"/>
    </source>
</evidence>
<evidence type="ECO:0000256" key="1">
    <source>
        <dbReference type="SAM" id="Coils"/>
    </source>
</evidence>
<protein>
    <recommendedName>
        <fullName evidence="5">Peptidase M23</fullName>
    </recommendedName>
</protein>
<evidence type="ECO:0000256" key="2">
    <source>
        <dbReference type="SAM" id="SignalP"/>
    </source>
</evidence>
<dbReference type="Proteomes" id="UP000179095">
    <property type="component" value="Unassembled WGS sequence"/>
</dbReference>
<evidence type="ECO:0000313" key="4">
    <source>
        <dbReference type="Proteomes" id="UP000179095"/>
    </source>
</evidence>
<dbReference type="STRING" id="1802568.A3F86_05465"/>